<keyword evidence="5" id="KW-0677">Repeat</keyword>
<feature type="domain" description="Fibronectin type-III" evidence="17">
    <location>
        <begin position="655"/>
        <end position="749"/>
    </location>
</feature>
<feature type="domain" description="Fibronectin type-III" evidence="17">
    <location>
        <begin position="839"/>
        <end position="932"/>
    </location>
</feature>
<sequence>MTTRLQCFMFLIYIYVLCLLKIHVQCAELVIHIPGNLGQDGVVYRLDYYPPYGHPAPNTTIASKDIRDVIKFSQALPGTKYDFWLYYSNATHNTLTWTANFTTVPDPPSNLSVAIRGGKSAIISWSPPLQGSFSSFKLKINALTPGLDPKPQTLTIDNLEYIVRDLTPGATYQVQAYTVFEGKESAAYTSRNFTTKPNTPGKFIVWFRNETTLLVLWQPPYPAAIYSHYKVSIEPPDAIDSILYVEKEGEPPGPAQAAFKGLVPGRAYNISVQTMSEDEISAPTTAQYRTVPLRPLNVSFDKNSVTSYSFIVHWEAPNGKSEFDKYQISVGNGRKQPPVTRLREEPQYWEFKENLDPGKTYQVIVKTVSGKVTSWPMSADVTLKPLPVTDLHAKTDDKNGVVEISWSANPESFQEGYIISYHEVESSTGDSNTVMSNKTKVTLDTLLPGRNYSISVQAVSKKVESNESFLYVVTRPSAPIIEDSRPLIDGLNISWKSDVNSRQDKYEVQLVRNDTLEKIARTTYENRIVLTSLYPGAGYTVKVYAISHGLRSEPHEYFQPVFPRPPRNMTIEKTTTNSVIVQWVAPLDSLISEYAIRYRTDTDRNWVRLPAVPHTEAEVTDMTPGERYTIQVNTVSYGLESNDPQQLNHTVRPNPVSNIAPLVDSNNVTLEWPRPEGRVETYIVRWWEGTNPSQINKRNVSQNQNGTGPVRLLVGDLMPGIEYVFDIQAVSNDLESDVTILKTRTMPLIQSEVVVVNNQQSTDSISLRYTPTPQTSSKFDLYRFSLSDPGIPDQEKEANDSDRLVTFTGLIPGRLYNITVWTVSHNVASQPLQRQDRLYPEPITGINATSIRDTEITLNWASPRGEYNAFEVQYLTSENVLIQNLTLHNSITIVDLKPHRNYTFTVVVRSGTESSILRRSLPVSAIFATKESVPGKVEKFEPVDVQPSDIIFEWSLPSTEQNGVIRKFTITYGLEGSTHTLHRDFGPQEFRGVIRQLIPGHTYIFRIQAETKVGFGPETVWKQYMPIKEPPTPGLQVVPTEVCKTSTTIQIRFRKNYFSDANGPVTAYAIVVAEDHTKNSSGLEMPSWRDVQAYSVWPPYQVMEPYYPFHNSTLEDFTIGSDTCDVTKVGYCNGPLKSGSTYRVKIRAFTAPDKFTDTSYSFPIQTDQDNTPIILGVIIPIVLIALLFITVIIIRRRRAQGRKATESRTNDNMSLPDSVIETNRPIRIENFANHYRIMSADSDFRFSEEFEELKHVGRDQPCTFADLPCNRPKNRFTNILPYDHSRFKLQPVDDEEGSDYVNANYVPGHNSPREFIVTQGPLHSTRDDFWRMCWESNSRAIIMLTRCVEKGREKCDHYWPSSYDTMPVYYGDISVQILNETRYPDWNISEFMVCRGDTQRVIRHFHFTTWPDFGVPNPPHTLVRFVRAFRERVAPDQRPIVVHCSAGVGRSGTFICLDRILQQIQVADYVDIFGIVYQMRKERVWMVQTEQQYICIHQCLLAVLEGKEITGSPREIHENQGFEDDEGIAESGM</sequence>
<comment type="subcellular location">
    <subcellularLocation>
        <location evidence="1">Membrane</location>
        <topology evidence="1">Single-pass type I membrane protein</topology>
    </subcellularLocation>
</comment>
<evidence type="ECO:0000256" key="8">
    <source>
        <dbReference type="ARBA" id="ARBA00022989"/>
    </source>
</evidence>
<keyword evidence="4 14" id="KW-0732">Signal</keyword>
<keyword evidence="10" id="KW-0325">Glycoprotein</keyword>
<dbReference type="GO" id="GO:0004725">
    <property type="term" value="F:protein tyrosine phosphatase activity"/>
    <property type="evidence" value="ECO:0007669"/>
    <property type="project" value="UniProtKB-EC"/>
</dbReference>
<feature type="domain" description="Tyrosine-protein phosphatase" evidence="15">
    <location>
        <begin position="1246"/>
        <end position="1503"/>
    </location>
</feature>
<dbReference type="PANTHER" id="PTHR46957">
    <property type="entry name" value="CYTOKINE RECEPTOR"/>
    <property type="match status" value="1"/>
</dbReference>
<evidence type="ECO:0000256" key="12">
    <source>
        <dbReference type="SAM" id="MobiDB-lite"/>
    </source>
</evidence>
<dbReference type="FunFam" id="2.60.40.10:FF:000823">
    <property type="entry name" value="Tyrosine-protein phosphatase 10D"/>
    <property type="match status" value="1"/>
</dbReference>
<feature type="signal peptide" evidence="14">
    <location>
        <begin position="1"/>
        <end position="26"/>
    </location>
</feature>
<feature type="domain" description="Fibronectin type-III" evidence="17">
    <location>
        <begin position="565"/>
        <end position="654"/>
    </location>
</feature>
<dbReference type="InterPro" id="IPR013783">
    <property type="entry name" value="Ig-like_fold"/>
</dbReference>
<keyword evidence="19" id="KW-1185">Reference proteome</keyword>
<dbReference type="FunFam" id="2.60.40.10:FF:001507">
    <property type="entry name" value="tyrosine-protein phosphatase 10D isoform X2"/>
    <property type="match status" value="1"/>
</dbReference>
<feature type="compositionally biased region" description="Acidic residues" evidence="12">
    <location>
        <begin position="1521"/>
        <end position="1533"/>
    </location>
</feature>
<keyword evidence="6" id="KW-0378">Hydrolase</keyword>
<evidence type="ECO:0000313" key="19">
    <source>
        <dbReference type="Proteomes" id="UP000801492"/>
    </source>
</evidence>
<evidence type="ECO:0000256" key="5">
    <source>
        <dbReference type="ARBA" id="ARBA00022737"/>
    </source>
</evidence>
<dbReference type="PROSITE" id="PS50055">
    <property type="entry name" value="TYR_PHOSPHATASE_PTP"/>
    <property type="match status" value="1"/>
</dbReference>
<evidence type="ECO:0000259" key="16">
    <source>
        <dbReference type="PROSITE" id="PS50056"/>
    </source>
</evidence>
<dbReference type="FunFam" id="2.60.40.10:FF:001334">
    <property type="entry name" value="tyrosine-protein phosphatase 10D isoform X3"/>
    <property type="match status" value="1"/>
</dbReference>
<dbReference type="FunFam" id="3.90.190.10:FF:000009">
    <property type="entry name" value="Receptor-type tyrosine-protein phosphatase beta"/>
    <property type="match status" value="1"/>
</dbReference>
<dbReference type="SMART" id="SM00404">
    <property type="entry name" value="PTPc_motif"/>
    <property type="match status" value="1"/>
</dbReference>
<dbReference type="CDD" id="cd14548">
    <property type="entry name" value="R3-PTPc"/>
    <property type="match status" value="1"/>
</dbReference>
<keyword evidence="9 13" id="KW-0472">Membrane</keyword>
<evidence type="ECO:0000256" key="7">
    <source>
        <dbReference type="ARBA" id="ARBA00022912"/>
    </source>
</evidence>
<feature type="chain" id="PRO_5035442052" description="protein-tyrosine-phosphatase" evidence="14">
    <location>
        <begin position="27"/>
        <end position="1533"/>
    </location>
</feature>
<keyword evidence="8 13" id="KW-1133">Transmembrane helix</keyword>
<gene>
    <name evidence="18" type="ORF">ILUMI_23003</name>
</gene>
<dbReference type="InterPro" id="IPR036116">
    <property type="entry name" value="FN3_sf"/>
</dbReference>
<dbReference type="PROSITE" id="PS50056">
    <property type="entry name" value="TYR_PHOSPHATASE_2"/>
    <property type="match status" value="1"/>
</dbReference>
<protein>
    <recommendedName>
        <fullName evidence="2">protein-tyrosine-phosphatase</fullName>
        <ecNumber evidence="2">3.1.3.48</ecNumber>
    </recommendedName>
</protein>
<dbReference type="PROSITE" id="PS00383">
    <property type="entry name" value="TYR_PHOSPHATASE_1"/>
    <property type="match status" value="1"/>
</dbReference>
<feature type="region of interest" description="Disordered" evidence="12">
    <location>
        <begin position="1514"/>
        <end position="1533"/>
    </location>
</feature>
<dbReference type="InterPro" id="IPR016130">
    <property type="entry name" value="Tyr_Pase_AS"/>
</dbReference>
<evidence type="ECO:0000256" key="2">
    <source>
        <dbReference type="ARBA" id="ARBA00013064"/>
    </source>
</evidence>
<evidence type="ECO:0000256" key="11">
    <source>
        <dbReference type="ARBA" id="ARBA00051722"/>
    </source>
</evidence>
<dbReference type="SMART" id="SM00060">
    <property type="entry name" value="FN3"/>
    <property type="match status" value="11"/>
</dbReference>
<evidence type="ECO:0000259" key="15">
    <source>
        <dbReference type="PROSITE" id="PS50055"/>
    </source>
</evidence>
<dbReference type="InterPro" id="IPR000242">
    <property type="entry name" value="PTP_cat"/>
</dbReference>
<dbReference type="InterPro" id="IPR050713">
    <property type="entry name" value="RTP_Phos/Ushers"/>
</dbReference>
<dbReference type="CDD" id="cd00063">
    <property type="entry name" value="FN3"/>
    <property type="match status" value="10"/>
</dbReference>
<dbReference type="PANTHER" id="PTHR46957:SF3">
    <property type="entry name" value="CYTOKINE RECEPTOR"/>
    <property type="match status" value="1"/>
</dbReference>
<feature type="domain" description="Fibronectin type-III" evidence="17">
    <location>
        <begin position="199"/>
        <end position="294"/>
    </location>
</feature>
<dbReference type="InterPro" id="IPR000387">
    <property type="entry name" value="Tyr_Pase_dom"/>
</dbReference>
<dbReference type="SMART" id="SM00194">
    <property type="entry name" value="PTPc"/>
    <property type="match status" value="1"/>
</dbReference>
<dbReference type="FunFam" id="2.60.40.10:FF:001177">
    <property type="entry name" value="Receptor-type tyrosine-protein phosphatase beta"/>
    <property type="match status" value="1"/>
</dbReference>
<dbReference type="PRINTS" id="PR00700">
    <property type="entry name" value="PRTYPHPHTASE"/>
</dbReference>
<evidence type="ECO:0000256" key="10">
    <source>
        <dbReference type="ARBA" id="ARBA00023180"/>
    </source>
</evidence>
<dbReference type="GO" id="GO:0048666">
    <property type="term" value="P:neuron development"/>
    <property type="evidence" value="ECO:0007669"/>
    <property type="project" value="UniProtKB-ARBA"/>
</dbReference>
<dbReference type="InterPro" id="IPR041201">
    <property type="entry name" value="PTPRJ_TM"/>
</dbReference>
<dbReference type="FunFam" id="2.60.40.10:FF:001589">
    <property type="entry name" value="Tyrosine-protein phosphatase 10D"/>
    <property type="match status" value="1"/>
</dbReference>
<proteinExistence type="predicted"/>
<keyword evidence="7" id="KW-0904">Protein phosphatase</keyword>
<dbReference type="GO" id="GO:0009653">
    <property type="term" value="P:anatomical structure morphogenesis"/>
    <property type="evidence" value="ECO:0007669"/>
    <property type="project" value="UniProtKB-ARBA"/>
</dbReference>
<evidence type="ECO:0000256" key="13">
    <source>
        <dbReference type="SAM" id="Phobius"/>
    </source>
</evidence>
<dbReference type="Proteomes" id="UP000801492">
    <property type="component" value="Unassembled WGS sequence"/>
</dbReference>
<dbReference type="GO" id="GO:0016020">
    <property type="term" value="C:membrane"/>
    <property type="evidence" value="ECO:0007669"/>
    <property type="project" value="UniProtKB-SubCell"/>
</dbReference>
<dbReference type="Pfam" id="PF00102">
    <property type="entry name" value="Y_phosphatase"/>
    <property type="match status" value="1"/>
</dbReference>
<evidence type="ECO:0000256" key="6">
    <source>
        <dbReference type="ARBA" id="ARBA00022801"/>
    </source>
</evidence>
<dbReference type="SUPFAM" id="SSF49265">
    <property type="entry name" value="Fibronectin type III"/>
    <property type="match status" value="5"/>
</dbReference>
<feature type="domain" description="Fibronectin type-III" evidence="17">
    <location>
        <begin position="387"/>
        <end position="478"/>
    </location>
</feature>
<reference evidence="18" key="1">
    <citation type="submission" date="2019-08" db="EMBL/GenBank/DDBJ databases">
        <title>The genome of the North American firefly Photinus pyralis.</title>
        <authorList>
            <consortium name="Photinus pyralis genome working group"/>
            <person name="Fallon T.R."/>
            <person name="Sander Lower S.E."/>
            <person name="Weng J.-K."/>
        </authorList>
    </citation>
    <scope>NUCLEOTIDE SEQUENCE</scope>
    <source>
        <strain evidence="18">TRF0915ILg1</strain>
        <tissue evidence="18">Whole body</tissue>
    </source>
</reference>
<organism evidence="18 19">
    <name type="scientific">Ignelater luminosus</name>
    <name type="common">Cucubano</name>
    <name type="synonym">Pyrophorus luminosus</name>
    <dbReference type="NCBI Taxonomy" id="2038154"/>
    <lineage>
        <taxon>Eukaryota</taxon>
        <taxon>Metazoa</taxon>
        <taxon>Ecdysozoa</taxon>
        <taxon>Arthropoda</taxon>
        <taxon>Hexapoda</taxon>
        <taxon>Insecta</taxon>
        <taxon>Pterygota</taxon>
        <taxon>Neoptera</taxon>
        <taxon>Endopterygota</taxon>
        <taxon>Coleoptera</taxon>
        <taxon>Polyphaga</taxon>
        <taxon>Elateriformia</taxon>
        <taxon>Elateroidea</taxon>
        <taxon>Elateridae</taxon>
        <taxon>Agrypninae</taxon>
        <taxon>Pyrophorini</taxon>
        <taxon>Ignelater</taxon>
    </lineage>
</organism>
<keyword evidence="3 13" id="KW-0812">Transmembrane</keyword>
<evidence type="ECO:0000259" key="17">
    <source>
        <dbReference type="PROSITE" id="PS50853"/>
    </source>
</evidence>
<evidence type="ECO:0000256" key="9">
    <source>
        <dbReference type="ARBA" id="ARBA00023136"/>
    </source>
</evidence>
<evidence type="ECO:0000313" key="18">
    <source>
        <dbReference type="EMBL" id="KAF2883167.1"/>
    </source>
</evidence>
<dbReference type="Gene3D" id="2.60.40.10">
    <property type="entry name" value="Immunoglobulins"/>
    <property type="match status" value="10"/>
</dbReference>
<dbReference type="InterPro" id="IPR003961">
    <property type="entry name" value="FN3_dom"/>
</dbReference>
<comment type="caution">
    <text evidence="18">The sequence shown here is derived from an EMBL/GenBank/DDBJ whole genome shotgun (WGS) entry which is preliminary data.</text>
</comment>
<dbReference type="Gene3D" id="3.90.190.10">
    <property type="entry name" value="Protein tyrosine phosphatase superfamily"/>
    <property type="match status" value="1"/>
</dbReference>
<dbReference type="EC" id="3.1.3.48" evidence="2"/>
<feature type="domain" description="Tyrosine specific protein phosphatases" evidence="16">
    <location>
        <begin position="1420"/>
        <end position="1494"/>
    </location>
</feature>
<dbReference type="EMBL" id="VTPC01090550">
    <property type="protein sequence ID" value="KAF2883167.1"/>
    <property type="molecule type" value="Genomic_DNA"/>
</dbReference>
<dbReference type="SUPFAM" id="SSF52799">
    <property type="entry name" value="(Phosphotyrosine protein) phosphatases II"/>
    <property type="match status" value="1"/>
</dbReference>
<dbReference type="OrthoDB" id="8609993at2759"/>
<evidence type="ECO:0000256" key="3">
    <source>
        <dbReference type="ARBA" id="ARBA00022692"/>
    </source>
</evidence>
<dbReference type="Pfam" id="PF00041">
    <property type="entry name" value="fn3"/>
    <property type="match status" value="10"/>
</dbReference>
<accession>A0A8K0G003</accession>
<feature type="domain" description="Fibronectin type-III" evidence="17">
    <location>
        <begin position="933"/>
        <end position="1032"/>
    </location>
</feature>
<evidence type="ECO:0000256" key="4">
    <source>
        <dbReference type="ARBA" id="ARBA00022729"/>
    </source>
</evidence>
<dbReference type="InterPro" id="IPR029021">
    <property type="entry name" value="Prot-tyrosine_phosphatase-like"/>
</dbReference>
<evidence type="ECO:0000256" key="14">
    <source>
        <dbReference type="SAM" id="SignalP"/>
    </source>
</evidence>
<dbReference type="PROSITE" id="PS50853">
    <property type="entry name" value="FN3"/>
    <property type="match status" value="7"/>
</dbReference>
<feature type="domain" description="Fibronectin type-III" evidence="17">
    <location>
        <begin position="107"/>
        <end position="198"/>
    </location>
</feature>
<dbReference type="InterPro" id="IPR003595">
    <property type="entry name" value="Tyr_Pase_cat"/>
</dbReference>
<comment type="catalytic activity">
    <reaction evidence="11">
        <text>O-phospho-L-tyrosyl-[protein] + H2O = L-tyrosyl-[protein] + phosphate</text>
        <dbReference type="Rhea" id="RHEA:10684"/>
        <dbReference type="Rhea" id="RHEA-COMP:10136"/>
        <dbReference type="Rhea" id="RHEA-COMP:20101"/>
        <dbReference type="ChEBI" id="CHEBI:15377"/>
        <dbReference type="ChEBI" id="CHEBI:43474"/>
        <dbReference type="ChEBI" id="CHEBI:46858"/>
        <dbReference type="ChEBI" id="CHEBI:61978"/>
        <dbReference type="EC" id="3.1.3.48"/>
    </reaction>
</comment>
<evidence type="ECO:0000256" key="1">
    <source>
        <dbReference type="ARBA" id="ARBA00004479"/>
    </source>
</evidence>
<feature type="transmembrane region" description="Helical" evidence="13">
    <location>
        <begin position="1173"/>
        <end position="1194"/>
    </location>
</feature>
<dbReference type="Pfam" id="PF18861">
    <property type="entry name" value="PTP_tm"/>
    <property type="match status" value="1"/>
</dbReference>
<name>A0A8K0G003_IGNLU</name>